<evidence type="ECO:0000256" key="1">
    <source>
        <dbReference type="ARBA" id="ARBA00022528"/>
    </source>
</evidence>
<keyword evidence="1" id="KW-0150">Chloroplast</keyword>
<dbReference type="SUPFAM" id="SSF53335">
    <property type="entry name" value="S-adenosyl-L-methionine-dependent methyltransferases"/>
    <property type="match status" value="1"/>
</dbReference>
<dbReference type="PANTHER" id="PTHR43591:SF99">
    <property type="entry name" value="OS06G0646000 PROTEIN"/>
    <property type="match status" value="1"/>
</dbReference>
<dbReference type="Pfam" id="PF08241">
    <property type="entry name" value="Methyltransf_11"/>
    <property type="match status" value="1"/>
</dbReference>
<evidence type="ECO:0000256" key="7">
    <source>
        <dbReference type="SAM" id="MobiDB-lite"/>
    </source>
</evidence>
<feature type="region of interest" description="Disordered" evidence="7">
    <location>
        <begin position="1"/>
        <end position="23"/>
    </location>
</feature>
<organism evidence="9">
    <name type="scientific">Araucaria cunninghamii</name>
    <name type="common">Hoop pine</name>
    <name type="synonym">Moreton Bay pine</name>
    <dbReference type="NCBI Taxonomy" id="56994"/>
    <lineage>
        <taxon>Eukaryota</taxon>
        <taxon>Viridiplantae</taxon>
        <taxon>Streptophyta</taxon>
        <taxon>Embryophyta</taxon>
        <taxon>Tracheophyta</taxon>
        <taxon>Spermatophyta</taxon>
        <taxon>Pinopsida</taxon>
        <taxon>Pinidae</taxon>
        <taxon>Conifers II</taxon>
        <taxon>Araucariales</taxon>
        <taxon>Araucariaceae</taxon>
        <taxon>Araucaria</taxon>
    </lineage>
</organism>
<sequence>MNAISPFHPGPSLRTTNAVSPYPPGPSVRTRHEYFGIRCQRSQFRFLPREARAGNIKISRFVSVKSRRPMLRIEAAAANATIEEAPEIKADRDEEITVDLLACPICYKPLIRKGPSGLNLSAISRSAFECAKCRKAYSNRDVYIDLTVTAGSSEYSEARPISTELFRNPLVSFVYERGWRQNFVTGGFPGPDEEFRMAQKYFEPAAGGLLVDASCGSGLFSRRFAKCGIYSGVVALDFSENMLRQCYEFIKGDKDLSTANLALVRADISRLPFATSSIDAVHAGAAIHCWPSPSTAVAEISRILRPGGVFVATTFVPPDIFDLDIVKPLRQAVKQATNISNNLTAKELEDLIKACALVDYSVIRRQAFIMFSAQKSE</sequence>
<dbReference type="GO" id="GO:0008757">
    <property type="term" value="F:S-adenosylmethionine-dependent methyltransferase activity"/>
    <property type="evidence" value="ECO:0007669"/>
    <property type="project" value="InterPro"/>
</dbReference>
<dbReference type="PANTHER" id="PTHR43591">
    <property type="entry name" value="METHYLTRANSFERASE"/>
    <property type="match status" value="1"/>
</dbReference>
<dbReference type="GO" id="GO:0032259">
    <property type="term" value="P:methylation"/>
    <property type="evidence" value="ECO:0007669"/>
    <property type="project" value="UniProtKB-KW"/>
</dbReference>
<feature type="domain" description="Methyltransferase type 11" evidence="8">
    <location>
        <begin position="211"/>
        <end position="311"/>
    </location>
</feature>
<keyword evidence="4" id="KW-0808">Transferase</keyword>
<evidence type="ECO:0000259" key="8">
    <source>
        <dbReference type="Pfam" id="PF08241"/>
    </source>
</evidence>
<dbReference type="InterPro" id="IPR013216">
    <property type="entry name" value="Methyltransf_11"/>
</dbReference>
<keyword evidence="3" id="KW-0934">Plastid</keyword>
<accession>A0A0D6R7G2</accession>
<evidence type="ECO:0000256" key="2">
    <source>
        <dbReference type="ARBA" id="ARBA00022603"/>
    </source>
</evidence>
<name>A0A0D6R7G2_ARACU</name>
<reference evidence="9" key="1">
    <citation type="submission" date="2015-03" db="EMBL/GenBank/DDBJ databases">
        <title>A transcriptome of Araucaria cunninghamii, an australian fine timber species.</title>
        <authorList>
            <person name="Jing Yi C.J.Y."/>
            <person name="Yin San L.Y.S."/>
            <person name="Abdul Karim S.S."/>
            <person name="Wan Azmi N.N."/>
            <person name="Hercus R.R."/>
            <person name="Croft L.L."/>
        </authorList>
    </citation>
    <scope>NUCLEOTIDE SEQUENCE</scope>
    <source>
        <strain evidence="9">MI0301</strain>
        <tissue evidence="9">Leaf</tissue>
    </source>
</reference>
<evidence type="ECO:0000256" key="5">
    <source>
        <dbReference type="ARBA" id="ARBA00022946"/>
    </source>
</evidence>
<keyword evidence="5" id="KW-0809">Transit peptide</keyword>
<protein>
    <recommendedName>
        <fullName evidence="8">Methyltransferase type 11 domain-containing protein</fullName>
    </recommendedName>
</protein>
<evidence type="ECO:0000256" key="6">
    <source>
        <dbReference type="ARBA" id="ARBA00060463"/>
    </source>
</evidence>
<dbReference type="CDD" id="cd02440">
    <property type="entry name" value="AdoMet_MTases"/>
    <property type="match status" value="1"/>
</dbReference>
<dbReference type="InterPro" id="IPR029063">
    <property type="entry name" value="SAM-dependent_MTases_sf"/>
</dbReference>
<proteinExistence type="predicted"/>
<dbReference type="FunFam" id="3.40.50.150:FF:000144">
    <property type="entry name" value="Putative methyltransferase, chloroplastic"/>
    <property type="match status" value="1"/>
</dbReference>
<dbReference type="Gene3D" id="3.40.50.150">
    <property type="entry name" value="Vaccinia Virus protein VP39"/>
    <property type="match status" value="1"/>
</dbReference>
<dbReference type="AlphaFoldDB" id="A0A0D6R7G2"/>
<evidence type="ECO:0000313" key="9">
    <source>
        <dbReference type="EMBL" id="JAG98661.1"/>
    </source>
</evidence>
<evidence type="ECO:0000256" key="3">
    <source>
        <dbReference type="ARBA" id="ARBA00022640"/>
    </source>
</evidence>
<dbReference type="EMBL" id="GCKF01020619">
    <property type="protein sequence ID" value="JAG98661.1"/>
    <property type="molecule type" value="Transcribed_RNA"/>
</dbReference>
<evidence type="ECO:0000256" key="4">
    <source>
        <dbReference type="ARBA" id="ARBA00022679"/>
    </source>
</evidence>
<dbReference type="GO" id="GO:0010287">
    <property type="term" value="C:plastoglobule"/>
    <property type="evidence" value="ECO:0007669"/>
    <property type="project" value="UniProtKB-SubCell"/>
</dbReference>
<comment type="subcellular location">
    <subcellularLocation>
        <location evidence="6">Plastid</location>
        <location evidence="6">Chloroplast</location>
        <location evidence="6">Plastoglobule</location>
    </subcellularLocation>
</comment>
<keyword evidence="2" id="KW-0489">Methyltransferase</keyword>